<feature type="domain" description="DNA polymerase alpha/delta/epsilon subunit B" evidence="3">
    <location>
        <begin position="198"/>
        <end position="413"/>
    </location>
</feature>
<dbReference type="InParanoid" id="E2AMR8"/>
<evidence type="ECO:0000259" key="4">
    <source>
        <dbReference type="Pfam" id="PF18018"/>
    </source>
</evidence>
<dbReference type="FunCoup" id="E2AMR8">
    <property type="interactions" value="904"/>
</dbReference>
<dbReference type="InterPro" id="IPR007185">
    <property type="entry name" value="DNA_pol_a/d/e_bsu"/>
</dbReference>
<dbReference type="PANTHER" id="PTHR10416:SF0">
    <property type="entry name" value="DNA POLYMERASE DELTA SUBUNIT 2"/>
    <property type="match status" value="1"/>
</dbReference>
<dbReference type="KEGG" id="cfo:105254139"/>
<evidence type="ECO:0000313" key="6">
    <source>
        <dbReference type="Proteomes" id="UP000000311"/>
    </source>
</evidence>
<dbReference type="OrthoDB" id="3763at2759"/>
<sequence>MAPISKETGENLLSSPKEEAAEEFERQQVQYEDLTVDFNDKLIDFSKQFCHIYSVRLAELKAILIPRIIAKWGKVKILKLAELEDFEGQQCVIVGTLYKHQKWKPSILHELSEDYQLTLPELRSNYCSEKDQLFLEDEMLRIRLLIEDAEMKNYVTGIVCAILGHKEKDGNFVVKEWCFPGCVPKSSLTQLKSKGKLLFLSGLDLANNSKSLSLGLLTEWICGMAGNAIVQENATCIVQIIIAGNSVKTVTKTNTLMGHAEGKAQDAAIANEVAVATTLLDVFLAEIATCCCITLMPGQHDPVNAMLPQKPLHPCILPLTSRFESFKGATNPWIGKIAERVIMGSSGQPIDDIIKATGATDISPLDWLERTLFWRHMCPTAPDTLPVHPYSVKDPFIINYCPDIYFVGNTDKFETKLWRGEENQVVRLICIPKFSSTNLAVMVDIETLDTEVIYFGTSTP</sequence>
<protein>
    <submittedName>
        <fullName evidence="5">DNA polymerase delta small subunit</fullName>
    </submittedName>
</protein>
<dbReference type="PANTHER" id="PTHR10416">
    <property type="entry name" value="DNA POLYMERASE DELTA SUBUNIT 2"/>
    <property type="match status" value="1"/>
</dbReference>
<dbReference type="EMBL" id="GL440887">
    <property type="protein sequence ID" value="EFN65270.1"/>
    <property type="molecule type" value="Genomic_DNA"/>
</dbReference>
<proteinExistence type="inferred from homology"/>
<evidence type="ECO:0000256" key="2">
    <source>
        <dbReference type="ARBA" id="ARBA00022705"/>
    </source>
</evidence>
<gene>
    <name evidence="5" type="ORF">EAG_04148</name>
</gene>
<dbReference type="GO" id="GO:0003677">
    <property type="term" value="F:DNA binding"/>
    <property type="evidence" value="ECO:0007669"/>
    <property type="project" value="InterPro"/>
</dbReference>
<keyword evidence="6" id="KW-1185">Reference proteome</keyword>
<keyword evidence="2" id="KW-0235">DNA replication</keyword>
<evidence type="ECO:0000313" key="5">
    <source>
        <dbReference type="EMBL" id="EFN65270.1"/>
    </source>
</evidence>
<name>E2AMR8_CAMFO</name>
<feature type="domain" description="DNA polymerase delta subunit OB-fold" evidence="4">
    <location>
        <begin position="48"/>
        <end position="177"/>
    </location>
</feature>
<dbReference type="AlphaFoldDB" id="E2AMR8"/>
<dbReference type="GO" id="GO:0006271">
    <property type="term" value="P:DNA strand elongation involved in DNA replication"/>
    <property type="evidence" value="ECO:0007669"/>
    <property type="project" value="TreeGrafter"/>
</dbReference>
<dbReference type="Gene3D" id="2.40.50.430">
    <property type="match status" value="1"/>
</dbReference>
<evidence type="ECO:0000259" key="3">
    <source>
        <dbReference type="Pfam" id="PF04042"/>
    </source>
</evidence>
<dbReference type="OMA" id="HCILIGT"/>
<dbReference type="InterPro" id="IPR024826">
    <property type="entry name" value="DNA_pol_delta/II_ssu"/>
</dbReference>
<reference evidence="5 6" key="1">
    <citation type="journal article" date="2010" name="Science">
        <title>Genomic comparison of the ants Camponotus floridanus and Harpegnathos saltator.</title>
        <authorList>
            <person name="Bonasio R."/>
            <person name="Zhang G."/>
            <person name="Ye C."/>
            <person name="Mutti N.S."/>
            <person name="Fang X."/>
            <person name="Qin N."/>
            <person name="Donahue G."/>
            <person name="Yang P."/>
            <person name="Li Q."/>
            <person name="Li C."/>
            <person name="Zhang P."/>
            <person name="Huang Z."/>
            <person name="Berger S.L."/>
            <person name="Reinberg D."/>
            <person name="Wang J."/>
            <person name="Liebig J."/>
        </authorList>
    </citation>
    <scope>NUCLEOTIDE SEQUENCE [LARGE SCALE GENOMIC DNA]</scope>
    <source>
        <strain evidence="6">C129</strain>
    </source>
</reference>
<dbReference type="InterPro" id="IPR040663">
    <property type="entry name" value="DNA_pol_D_N"/>
</dbReference>
<accession>E2AMR8</accession>
<dbReference type="GO" id="GO:0043625">
    <property type="term" value="C:delta DNA polymerase complex"/>
    <property type="evidence" value="ECO:0007669"/>
    <property type="project" value="TreeGrafter"/>
</dbReference>
<evidence type="ECO:0000256" key="1">
    <source>
        <dbReference type="ARBA" id="ARBA00006035"/>
    </source>
</evidence>
<comment type="similarity">
    <text evidence="1">Belongs to the DNA polymerase delta/II small subunit family.</text>
</comment>
<dbReference type="Proteomes" id="UP000000311">
    <property type="component" value="Unassembled WGS sequence"/>
</dbReference>
<dbReference type="STRING" id="104421.E2AMR8"/>
<organism evidence="6">
    <name type="scientific">Camponotus floridanus</name>
    <name type="common">Florida carpenter ant</name>
    <dbReference type="NCBI Taxonomy" id="104421"/>
    <lineage>
        <taxon>Eukaryota</taxon>
        <taxon>Metazoa</taxon>
        <taxon>Ecdysozoa</taxon>
        <taxon>Arthropoda</taxon>
        <taxon>Hexapoda</taxon>
        <taxon>Insecta</taxon>
        <taxon>Pterygota</taxon>
        <taxon>Neoptera</taxon>
        <taxon>Endopterygota</taxon>
        <taxon>Hymenoptera</taxon>
        <taxon>Apocrita</taxon>
        <taxon>Aculeata</taxon>
        <taxon>Formicoidea</taxon>
        <taxon>Formicidae</taxon>
        <taxon>Formicinae</taxon>
        <taxon>Camponotus</taxon>
    </lineage>
</organism>
<dbReference type="Gene3D" id="3.60.21.50">
    <property type="match status" value="1"/>
</dbReference>
<dbReference type="Pfam" id="PF04042">
    <property type="entry name" value="DNA_pol_E_B"/>
    <property type="match status" value="1"/>
</dbReference>
<dbReference type="Pfam" id="PF18018">
    <property type="entry name" value="DNA_pol_D_N"/>
    <property type="match status" value="1"/>
</dbReference>